<dbReference type="Gene3D" id="2.30.130.30">
    <property type="entry name" value="Hypothetical protein"/>
    <property type="match status" value="1"/>
</dbReference>
<dbReference type="AlphaFoldDB" id="A0A828ZSY2"/>
<dbReference type="RefSeq" id="WP_002308942.1">
    <property type="nucleotide sequence ID" value="NZ_KB029685.1"/>
</dbReference>
<reference evidence="2 3" key="1">
    <citation type="submission" date="2012-12" db="EMBL/GenBank/DDBJ databases">
        <title>The Genome Sequence of Enterococcus faecium E1590.</title>
        <authorList>
            <consortium name="The Broad Institute Genome Sequencing Platform"/>
            <consortium name="The Broad Institute Genome Sequencing Center for Infectious Disease"/>
            <person name="Earl A.M."/>
            <person name="Gilmore M.S."/>
            <person name="van Schaik W."/>
            <person name="Lebreton F."/>
            <person name="Willems R.J."/>
            <person name="Walker B."/>
            <person name="Young S.K."/>
            <person name="Zeng Q."/>
            <person name="Gargeya S."/>
            <person name="Fitzgerald M."/>
            <person name="Haas B."/>
            <person name="Abouelleil A."/>
            <person name="Alvarado L."/>
            <person name="Arachchi H.M."/>
            <person name="Berlin A.M."/>
            <person name="Chapman S.B."/>
            <person name="Dewar J."/>
            <person name="Goldberg J."/>
            <person name="Griggs A."/>
            <person name="Gujja S."/>
            <person name="Hansen M."/>
            <person name="Howarth C."/>
            <person name="Imamovic A."/>
            <person name="Larimer J."/>
            <person name="McCowan C."/>
            <person name="Murphy C."/>
            <person name="Neiman D."/>
            <person name="Pearson M."/>
            <person name="Priest M."/>
            <person name="Roberts A."/>
            <person name="Saif S."/>
            <person name="Shea T."/>
            <person name="Sisk P."/>
            <person name="Sykes S."/>
            <person name="Wortman J."/>
            <person name="Nusbaum C."/>
            <person name="Birren B."/>
        </authorList>
    </citation>
    <scope>NUCLEOTIDE SEQUENCE [LARGE SCALE GENOMIC DNA]</scope>
    <source>
        <strain evidence="2 3">E1590</strain>
    </source>
</reference>
<proteinExistence type="predicted"/>
<sequence>MMKPKRHVLKTKTQYFSAVCKGMKTFEIRYNDRDFQTGDHILLRKVDRLGNYTGREIQAEITYLTDYEQKDHFIVFSFKKRNEKEYFYETIKETHS</sequence>
<dbReference type="EMBL" id="AHXC01000003">
    <property type="protein sequence ID" value="ELB03374.1"/>
    <property type="molecule type" value="Genomic_DNA"/>
</dbReference>
<gene>
    <name evidence="2" type="ORF">OIE_03335</name>
</gene>
<dbReference type="InterPro" id="IPR039440">
    <property type="entry name" value="DUF3850"/>
</dbReference>
<evidence type="ECO:0000259" key="1">
    <source>
        <dbReference type="Pfam" id="PF12961"/>
    </source>
</evidence>
<organism evidence="2 3">
    <name type="scientific">Enterococcus faecium EnGen0003</name>
    <dbReference type="NCBI Taxonomy" id="1138901"/>
    <lineage>
        <taxon>Bacteria</taxon>
        <taxon>Bacillati</taxon>
        <taxon>Bacillota</taxon>
        <taxon>Bacilli</taxon>
        <taxon>Lactobacillales</taxon>
        <taxon>Enterococcaceae</taxon>
        <taxon>Enterococcus</taxon>
    </lineage>
</organism>
<dbReference type="Pfam" id="PF12961">
    <property type="entry name" value="DUF3850"/>
    <property type="match status" value="1"/>
</dbReference>
<name>A0A828ZSY2_ENTFC</name>
<evidence type="ECO:0000313" key="2">
    <source>
        <dbReference type="EMBL" id="ELB03374.1"/>
    </source>
</evidence>
<protein>
    <recommendedName>
        <fullName evidence="1">DUF3850 domain-containing protein</fullName>
    </recommendedName>
</protein>
<comment type="caution">
    <text evidence="2">The sequence shown here is derived from an EMBL/GenBank/DDBJ whole genome shotgun (WGS) entry which is preliminary data.</text>
</comment>
<dbReference type="SUPFAM" id="SSF88697">
    <property type="entry name" value="PUA domain-like"/>
    <property type="match status" value="1"/>
</dbReference>
<dbReference type="Proteomes" id="UP000010553">
    <property type="component" value="Unassembled WGS sequence"/>
</dbReference>
<dbReference type="InterPro" id="IPR015947">
    <property type="entry name" value="PUA-like_sf"/>
</dbReference>
<evidence type="ECO:0000313" key="3">
    <source>
        <dbReference type="Proteomes" id="UP000010553"/>
    </source>
</evidence>
<accession>A0A828ZSY2</accession>
<feature type="domain" description="DUF3850" evidence="1">
    <location>
        <begin position="7"/>
        <end position="78"/>
    </location>
</feature>